<feature type="non-terminal residue" evidence="2">
    <location>
        <position position="1"/>
    </location>
</feature>
<gene>
    <name evidence="2" type="ORF">SAMN05444285_13757</name>
</gene>
<accession>A0A1I0J4R2</accession>
<organism evidence="2 3">
    <name type="scientific">Draconibacterium orientale</name>
    <dbReference type="NCBI Taxonomy" id="1168034"/>
    <lineage>
        <taxon>Bacteria</taxon>
        <taxon>Pseudomonadati</taxon>
        <taxon>Bacteroidota</taxon>
        <taxon>Bacteroidia</taxon>
        <taxon>Marinilabiliales</taxon>
        <taxon>Prolixibacteraceae</taxon>
        <taxon>Draconibacterium</taxon>
    </lineage>
</organism>
<sequence>YIHKYQQLIKTDNGKLLKLLEFRDKIFRTLMICNPYLSQQLRVCSFQFFQIAHRLQIGANGDTINKIMKVLFFDMVVFSAVIEQFISSAFSILV</sequence>
<name>A0A1I0J4R2_9BACT</name>
<protein>
    <submittedName>
        <fullName evidence="2">Uncharacterized protein</fullName>
    </submittedName>
</protein>
<keyword evidence="1" id="KW-0812">Transmembrane</keyword>
<dbReference type="EMBL" id="FOHT01000037">
    <property type="protein sequence ID" value="SEU04801.1"/>
    <property type="molecule type" value="Genomic_DNA"/>
</dbReference>
<proteinExistence type="predicted"/>
<evidence type="ECO:0000313" key="3">
    <source>
        <dbReference type="Proteomes" id="UP000181981"/>
    </source>
</evidence>
<evidence type="ECO:0000256" key="1">
    <source>
        <dbReference type="SAM" id="Phobius"/>
    </source>
</evidence>
<feature type="transmembrane region" description="Helical" evidence="1">
    <location>
        <begin position="70"/>
        <end position="93"/>
    </location>
</feature>
<reference evidence="2 3" key="1">
    <citation type="submission" date="2016-10" db="EMBL/GenBank/DDBJ databases">
        <authorList>
            <person name="de Groot N.N."/>
        </authorList>
    </citation>
    <scope>NUCLEOTIDE SEQUENCE [LARGE SCALE GENOMIC DNA]</scope>
    <source>
        <strain evidence="2 3">DSM 25947</strain>
    </source>
</reference>
<keyword evidence="1" id="KW-0472">Membrane</keyword>
<keyword evidence="1" id="KW-1133">Transmembrane helix</keyword>
<dbReference type="Proteomes" id="UP000181981">
    <property type="component" value="Unassembled WGS sequence"/>
</dbReference>
<evidence type="ECO:0000313" key="2">
    <source>
        <dbReference type="EMBL" id="SEU04801.1"/>
    </source>
</evidence>
<dbReference type="AlphaFoldDB" id="A0A1I0J4R2"/>